<feature type="transmembrane region" description="Helical" evidence="1">
    <location>
        <begin position="59"/>
        <end position="80"/>
    </location>
</feature>
<feature type="transmembrane region" description="Helical" evidence="1">
    <location>
        <begin position="20"/>
        <end position="39"/>
    </location>
</feature>
<evidence type="ECO:0000313" key="2">
    <source>
        <dbReference type="EMBL" id="GAC69611.1"/>
    </source>
</evidence>
<keyword evidence="1" id="KW-1133">Transmembrane helix</keyword>
<dbReference type="eggNOG" id="COG2141">
    <property type="taxonomic scope" value="Bacteria"/>
</dbReference>
<organism evidence="2 3">
    <name type="scientific">Gordonia soli NBRC 108243</name>
    <dbReference type="NCBI Taxonomy" id="1223545"/>
    <lineage>
        <taxon>Bacteria</taxon>
        <taxon>Bacillati</taxon>
        <taxon>Actinomycetota</taxon>
        <taxon>Actinomycetes</taxon>
        <taxon>Mycobacteriales</taxon>
        <taxon>Gordoniaceae</taxon>
        <taxon>Gordonia</taxon>
    </lineage>
</organism>
<sequence length="96" mass="11399">MTANWRILVRSRRLPERSWLSWLAIPFVYEIYTLIRGPIVDWYPYPFIDPRRQGYLSMSITLVVVFVGMELMAFGVYWLVTRGRDAKRRTDPSAIT</sequence>
<proteinExistence type="predicted"/>
<keyword evidence="1" id="KW-0812">Transmembrane</keyword>
<dbReference type="NCBIfam" id="NF038065">
    <property type="entry name" value="Pr6Pr"/>
    <property type="match status" value="1"/>
</dbReference>
<reference evidence="2 3" key="1">
    <citation type="submission" date="2013-01" db="EMBL/GenBank/DDBJ databases">
        <title>Whole genome shotgun sequence of Gordonia soli NBRC 108243.</title>
        <authorList>
            <person name="Isaki-Nakamura S."/>
            <person name="Hosoyama A."/>
            <person name="Tsuchikane K."/>
            <person name="Ando Y."/>
            <person name="Baba S."/>
            <person name="Ohji S."/>
            <person name="Hamada M."/>
            <person name="Tamura T."/>
            <person name="Yamazoe A."/>
            <person name="Yamazaki S."/>
            <person name="Fujita N."/>
        </authorList>
    </citation>
    <scope>NUCLEOTIDE SEQUENCE [LARGE SCALE GENOMIC DNA]</scope>
    <source>
        <strain evidence="2 3">NBRC 108243</strain>
    </source>
</reference>
<dbReference type="EMBL" id="BANX01000026">
    <property type="protein sequence ID" value="GAC69611.1"/>
    <property type="molecule type" value="Genomic_DNA"/>
</dbReference>
<evidence type="ECO:0000256" key="1">
    <source>
        <dbReference type="SAM" id="Phobius"/>
    </source>
</evidence>
<protein>
    <submittedName>
        <fullName evidence="2">Uncharacterized protein</fullName>
    </submittedName>
</protein>
<gene>
    <name evidence="2" type="ORF">GS4_26_00590</name>
</gene>
<dbReference type="InterPro" id="IPR049713">
    <property type="entry name" value="Pr6Pr-like"/>
</dbReference>
<keyword evidence="3" id="KW-1185">Reference proteome</keyword>
<dbReference type="Proteomes" id="UP000011666">
    <property type="component" value="Unassembled WGS sequence"/>
</dbReference>
<comment type="caution">
    <text evidence="2">The sequence shown here is derived from an EMBL/GenBank/DDBJ whole genome shotgun (WGS) entry which is preliminary data.</text>
</comment>
<evidence type="ECO:0000313" key="3">
    <source>
        <dbReference type="Proteomes" id="UP000011666"/>
    </source>
</evidence>
<dbReference type="STRING" id="1223545.GS4_26_00590"/>
<keyword evidence="1" id="KW-0472">Membrane</keyword>
<accession>M0QMU0</accession>
<dbReference type="AlphaFoldDB" id="M0QMU0"/>
<name>M0QMU0_9ACTN</name>